<dbReference type="RefSeq" id="WP_016417452.1">
    <property type="nucleotide sequence ID" value="NZ_AUAB01000011.1"/>
</dbReference>
<keyword evidence="2" id="KW-0732">Signal</keyword>
<feature type="region of interest" description="Disordered" evidence="1">
    <location>
        <begin position="413"/>
        <end position="446"/>
    </location>
</feature>
<organism evidence="3 4">
    <name type="scientific">Litchfieldella anticariensis (strain DSM 16096 / CECT 5854 / CIP 108499 / LMG 22089 / FP35)</name>
    <name type="common">Halomonas anticariensis</name>
    <dbReference type="NCBI Taxonomy" id="1121939"/>
    <lineage>
        <taxon>Bacteria</taxon>
        <taxon>Pseudomonadati</taxon>
        <taxon>Pseudomonadota</taxon>
        <taxon>Gammaproteobacteria</taxon>
        <taxon>Oceanospirillales</taxon>
        <taxon>Halomonadaceae</taxon>
        <taxon>Litchfieldella</taxon>
    </lineage>
</organism>
<dbReference type="EMBL" id="ASTJ01000033">
    <property type="protein sequence ID" value="EPC01614.1"/>
    <property type="molecule type" value="Genomic_DNA"/>
</dbReference>
<evidence type="ECO:0000313" key="3">
    <source>
        <dbReference type="EMBL" id="EPC01614.1"/>
    </source>
</evidence>
<evidence type="ECO:0000313" key="4">
    <source>
        <dbReference type="Proteomes" id="UP000014463"/>
    </source>
</evidence>
<feature type="signal peptide" evidence="2">
    <location>
        <begin position="1"/>
        <end position="28"/>
    </location>
</feature>
<feature type="region of interest" description="Disordered" evidence="1">
    <location>
        <begin position="316"/>
        <end position="386"/>
    </location>
</feature>
<name>S2L1S7_LITA3</name>
<evidence type="ECO:0000256" key="2">
    <source>
        <dbReference type="SAM" id="SignalP"/>
    </source>
</evidence>
<accession>S2L1S7</accession>
<evidence type="ECO:0000256" key="1">
    <source>
        <dbReference type="SAM" id="MobiDB-lite"/>
    </source>
</evidence>
<keyword evidence="4" id="KW-1185">Reference proteome</keyword>
<dbReference type="eggNOG" id="ENOG5032XM1">
    <property type="taxonomic scope" value="Bacteria"/>
</dbReference>
<dbReference type="Proteomes" id="UP000014463">
    <property type="component" value="Unassembled WGS sequence"/>
</dbReference>
<comment type="caution">
    <text evidence="3">The sequence shown here is derived from an EMBL/GenBank/DDBJ whole genome shotgun (WGS) entry which is preliminary data.</text>
</comment>
<proteinExistence type="predicted"/>
<sequence length="719" mass="79893">MTMFTSNVPIRCCALALLLSTSSLPALAQQVVLDRQVRAGSLTLFPSVSDDTEFFYAPTDARLARHEDGTPQFAFTRYIMPVSEETEVEQADAAGVVTAVVELGVTDEQIEEARDAVTDAVPGATIVGPVTFTSGTFALISSFAEEGSETTDSVVGVGNMPLLEGDRAAVSLRLNRQGTLELWENFNRATPDVSFSFEADIDGYRAPKQALIEANFDRIYEHESFEAGLATPYLQAEIESAFDELRREGVISITQVGEDENMNAIIETAYQRLIDIIFEKAETTGVGSLSELSAAAGGGQSGTPMLDKASNLLKQRNDEAESANEDIRRRNAERTEAQAEAAQAERAVRATESRRDDAQQSAVELRQRAQAARDGAAEAEADAERFDGEAAETARALAQRFTQQAERYEAMATEQDQVADQAEEQLAERQQADSQAQAEAEAKGEIEAEEEAVPIAIVAAYRMKRVRESGEYTIDLNKHTADTMSLRFDENIGDLTEFRDDEDVFHTVDLSDTAARQREVQVFLDGLNVDDFGQYVNFATVVLRKERGSEPPALQDIRIDRENFDAEGNDFRLRYVKLDDEATDSFLDYDYRVSWNFFGGDEVVGDWQSSDQAAIGITPPFQRRTVFLEADPDILDAEGVRGIEVRLYYEIGGNEYSRRLSLRPRDGEGVSEKIHFMQPAENYEYDYEVFWRMRDGTTHSTGRVSSEFGTVYLDEIPED</sequence>
<feature type="compositionally biased region" description="Basic and acidic residues" evidence="1">
    <location>
        <begin position="316"/>
        <end position="337"/>
    </location>
</feature>
<gene>
    <name evidence="3" type="ORF">L861_16480</name>
</gene>
<dbReference type="PATRIC" id="fig|1121939.11.peg.2938"/>
<dbReference type="OrthoDB" id="1182264at2"/>
<reference evidence="3 4" key="1">
    <citation type="journal article" date="2013" name="Genome Announc.">
        <title>Draft genome sequence of the moderately halophilic gammaproteobacterium Halomonas anticariensis FP35.</title>
        <authorList>
            <person name="Tahrioui A."/>
            <person name="Quesada E."/>
            <person name="Llamas I."/>
        </authorList>
    </citation>
    <scope>NUCLEOTIDE SEQUENCE [LARGE SCALE GENOMIC DNA]</scope>
    <source>
        <strain evidence="4">DSM 16096 / CECT 5854 / LMG 22089 / FP35</strain>
    </source>
</reference>
<protein>
    <submittedName>
        <fullName evidence="3">Uncharacterized protein</fullName>
    </submittedName>
</protein>
<dbReference type="STRING" id="1121939.L861_16480"/>
<feature type="compositionally biased region" description="Basic and acidic residues" evidence="1">
    <location>
        <begin position="346"/>
        <end position="358"/>
    </location>
</feature>
<feature type="chain" id="PRO_5004498830" evidence="2">
    <location>
        <begin position="29"/>
        <end position="719"/>
    </location>
</feature>
<dbReference type="AlphaFoldDB" id="S2L1S7"/>